<feature type="active site" description="Involved in ionization of N3 of dUMP, leading to its activation" evidence="1">
    <location>
        <position position="182"/>
    </location>
</feature>
<dbReference type="NCBIfam" id="TIGR02170">
    <property type="entry name" value="thyX"/>
    <property type="match status" value="1"/>
</dbReference>
<comment type="similarity">
    <text evidence="1">Belongs to the thymidylate synthase ThyX family.</text>
</comment>
<comment type="subunit">
    <text evidence="1">Homotetramer.</text>
</comment>
<dbReference type="PANTHER" id="PTHR34934:SF1">
    <property type="entry name" value="FLAVIN-DEPENDENT THYMIDYLATE SYNTHASE"/>
    <property type="match status" value="1"/>
</dbReference>
<dbReference type="RefSeq" id="WP_008274219.1">
    <property type="nucleotide sequence ID" value="NZ_AAXW01000005.1"/>
</dbReference>
<keyword evidence="1" id="KW-0545">Nucleotide biosynthesis</keyword>
<comment type="catalytic activity">
    <reaction evidence="1">
        <text>dUMP + (6R)-5,10-methylene-5,6,7,8-tetrahydrofolate + NADPH + H(+) = dTMP + (6S)-5,6,7,8-tetrahydrofolate + NADP(+)</text>
        <dbReference type="Rhea" id="RHEA:29043"/>
        <dbReference type="ChEBI" id="CHEBI:15378"/>
        <dbReference type="ChEBI" id="CHEBI:15636"/>
        <dbReference type="ChEBI" id="CHEBI:57453"/>
        <dbReference type="ChEBI" id="CHEBI:57783"/>
        <dbReference type="ChEBI" id="CHEBI:58349"/>
        <dbReference type="ChEBI" id="CHEBI:63528"/>
        <dbReference type="ChEBI" id="CHEBI:246422"/>
        <dbReference type="EC" id="2.1.1.148"/>
    </reaction>
</comment>
<dbReference type="Gene3D" id="1.20.5.3070">
    <property type="match status" value="1"/>
</dbReference>
<dbReference type="PANTHER" id="PTHR34934">
    <property type="entry name" value="FLAVIN-DEPENDENT THYMIDYLATE SYNTHASE"/>
    <property type="match status" value="1"/>
</dbReference>
<dbReference type="GO" id="GO:0050660">
    <property type="term" value="F:flavin adenine dinucleotide binding"/>
    <property type="evidence" value="ECO:0007669"/>
    <property type="project" value="UniProtKB-UniRule"/>
</dbReference>
<gene>
    <name evidence="1 2" type="primary">thyX</name>
    <name evidence="2" type="ORF">CY0110_23826</name>
</gene>
<evidence type="ECO:0000313" key="2">
    <source>
        <dbReference type="EMBL" id="EAZ92650.1"/>
    </source>
</evidence>
<dbReference type="GO" id="GO:0006235">
    <property type="term" value="P:dTTP biosynthetic process"/>
    <property type="evidence" value="ECO:0007669"/>
    <property type="project" value="UniProtKB-UniRule"/>
</dbReference>
<keyword evidence="3" id="KW-1185">Reference proteome</keyword>
<feature type="binding site" evidence="1">
    <location>
        <position position="84"/>
    </location>
    <ligand>
        <name>FAD</name>
        <dbReference type="ChEBI" id="CHEBI:57692"/>
        <note>ligand shared between neighboring subunits</note>
    </ligand>
</feature>
<comment type="caution">
    <text evidence="2">The sequence shown here is derived from an EMBL/GenBank/DDBJ whole genome shotgun (WGS) entry which is preliminary data.</text>
</comment>
<dbReference type="GO" id="GO:0004799">
    <property type="term" value="F:thymidylate synthase activity"/>
    <property type="evidence" value="ECO:0007669"/>
    <property type="project" value="TreeGrafter"/>
</dbReference>
<dbReference type="SUPFAM" id="SSF69796">
    <property type="entry name" value="Thymidylate synthase-complementing protein Thy1"/>
    <property type="match status" value="1"/>
</dbReference>
<name>A3ILJ9_9CHRO</name>
<sequence length="216" mass="25350">MEIKFNSGQVSLITITPNAEKLIAYCARVSSKNQENPNIEKLLTYCLKHGHWSIFEQASMTVEIQCPLAIAIQILRHRSFCFQQFSKRYQEVEKENFAYLPEIRLQDYKNRQNSIIPENNELQNKYNTKIEKLYDDIFNLYKEMIEDGVAKECARFVLPEAVMTKLYMTGNIRSFIHYIQVRVSKDAQKEHREVADAISEILKKECPIIWDAAFNN</sequence>
<feature type="binding site" evidence="1">
    <location>
        <position position="53"/>
    </location>
    <ligand>
        <name>FAD</name>
        <dbReference type="ChEBI" id="CHEBI:57692"/>
        <note>ligand shared between neighboring subunits</note>
    </ligand>
</feature>
<comment type="pathway">
    <text evidence="1">Pyrimidine metabolism; dTTP biosynthesis.</text>
</comment>
<keyword evidence="1" id="KW-0521">NADP</keyword>
<keyword evidence="1 2" id="KW-0489">Methyltransferase</keyword>
<dbReference type="Proteomes" id="UP000003781">
    <property type="component" value="Unassembled WGS sequence"/>
</dbReference>
<dbReference type="Pfam" id="PF02511">
    <property type="entry name" value="Thy1"/>
    <property type="match status" value="1"/>
</dbReference>
<dbReference type="InterPro" id="IPR036098">
    <property type="entry name" value="Thymidylate_synthase_ThyX_sf"/>
</dbReference>
<dbReference type="GO" id="GO:0006231">
    <property type="term" value="P:dTMP biosynthetic process"/>
    <property type="evidence" value="ECO:0007669"/>
    <property type="project" value="UniProtKB-UniRule"/>
</dbReference>
<dbReference type="GO" id="GO:0032259">
    <property type="term" value="P:methylation"/>
    <property type="evidence" value="ECO:0007669"/>
    <property type="project" value="UniProtKB-KW"/>
</dbReference>
<feature type="binding site" evidence="1">
    <location>
        <begin position="171"/>
        <end position="173"/>
    </location>
    <ligand>
        <name>FAD</name>
        <dbReference type="ChEBI" id="CHEBI:57692"/>
        <note>ligand shared between neighboring subunits</note>
    </ligand>
</feature>
<feature type="binding site" evidence="1">
    <location>
        <begin position="73"/>
        <end position="76"/>
    </location>
    <ligand>
        <name>dUMP</name>
        <dbReference type="ChEBI" id="CHEBI:246422"/>
        <note>ligand shared between dimeric partners</note>
    </ligand>
</feature>
<keyword evidence="1" id="KW-0274">FAD</keyword>
<dbReference type="OrthoDB" id="9774464at2"/>
<dbReference type="HAMAP" id="MF_01408">
    <property type="entry name" value="ThyX"/>
    <property type="match status" value="1"/>
</dbReference>
<reference evidence="2 3" key="1">
    <citation type="submission" date="2007-03" db="EMBL/GenBank/DDBJ databases">
        <authorList>
            <person name="Stal L."/>
            <person name="Ferriera S."/>
            <person name="Johnson J."/>
            <person name="Kravitz S."/>
            <person name="Beeson K."/>
            <person name="Sutton G."/>
            <person name="Rogers Y.-H."/>
            <person name="Friedman R."/>
            <person name="Frazier M."/>
            <person name="Venter J.C."/>
        </authorList>
    </citation>
    <scope>NUCLEOTIDE SEQUENCE [LARGE SCALE GENOMIC DNA]</scope>
    <source>
        <strain evidence="2 3">CCY0110</strain>
    </source>
</reference>
<dbReference type="EC" id="2.1.1.148" evidence="1"/>
<dbReference type="InterPro" id="IPR003669">
    <property type="entry name" value="Thymidylate_synthase_ThyX"/>
</dbReference>
<dbReference type="UniPathway" id="UPA00575"/>
<dbReference type="CDD" id="cd20175">
    <property type="entry name" value="ThyX"/>
    <property type="match status" value="1"/>
</dbReference>
<dbReference type="eggNOG" id="COG1351">
    <property type="taxonomic scope" value="Bacteria"/>
</dbReference>
<feature type="binding site" description="in other chain" evidence="1">
    <location>
        <begin position="84"/>
        <end position="88"/>
    </location>
    <ligand>
        <name>dUMP</name>
        <dbReference type="ChEBI" id="CHEBI:246422"/>
        <note>ligand shared between dimeric partners</note>
    </ligand>
</feature>
<feature type="binding site" evidence="1">
    <location>
        <position position="177"/>
    </location>
    <ligand>
        <name>FAD</name>
        <dbReference type="ChEBI" id="CHEBI:57692"/>
        <note>ligand shared between neighboring subunits</note>
    </ligand>
</feature>
<evidence type="ECO:0000256" key="1">
    <source>
        <dbReference type="HAMAP-Rule" id="MF_01408"/>
    </source>
</evidence>
<dbReference type="EMBL" id="AAXW01000005">
    <property type="protein sequence ID" value="EAZ92650.1"/>
    <property type="molecule type" value="Genomic_DNA"/>
</dbReference>
<accession>A3ILJ9</accession>
<dbReference type="PROSITE" id="PS51331">
    <property type="entry name" value="THYX"/>
    <property type="match status" value="1"/>
</dbReference>
<comment type="cofactor">
    <cofactor evidence="1">
        <name>FAD</name>
        <dbReference type="ChEBI" id="CHEBI:57692"/>
    </cofactor>
    <text evidence="1">Binds 4 FAD per tetramer. Each FAD binding site is formed by three monomers.</text>
</comment>
<comment type="function">
    <text evidence="1">Catalyzes the reductive methylation of 2'-deoxyuridine-5'-monophosphate (dUMP) to 2'-deoxythymidine-5'-monophosphate (dTMP) while utilizing 5,10-methylenetetrahydrofolate (mTHF) as the methyl donor, and NADPH and FADH(2) as the reductant.</text>
</comment>
<dbReference type="GO" id="GO:0070402">
    <property type="term" value="F:NADPH binding"/>
    <property type="evidence" value="ECO:0007669"/>
    <property type="project" value="TreeGrafter"/>
</dbReference>
<keyword evidence="1 2" id="KW-0808">Transferase</keyword>
<feature type="binding site" description="in other chain" evidence="1">
    <location>
        <position position="155"/>
    </location>
    <ligand>
        <name>dUMP</name>
        <dbReference type="ChEBI" id="CHEBI:246422"/>
        <note>ligand shared between dimeric partners</note>
    </ligand>
</feature>
<dbReference type="GO" id="GO:0050797">
    <property type="term" value="F:thymidylate synthase (FAD) activity"/>
    <property type="evidence" value="ECO:0007669"/>
    <property type="project" value="UniProtKB-UniRule"/>
</dbReference>
<feature type="binding site" evidence="1">
    <location>
        <position position="182"/>
    </location>
    <ligand>
        <name>dUMP</name>
        <dbReference type="ChEBI" id="CHEBI:246422"/>
        <note>ligand shared between dimeric partners</note>
    </ligand>
</feature>
<dbReference type="Gene3D" id="3.30.1360.170">
    <property type="match status" value="1"/>
</dbReference>
<proteinExistence type="inferred from homology"/>
<keyword evidence="1" id="KW-0285">Flavoprotein</keyword>
<dbReference type="AlphaFoldDB" id="A3ILJ9"/>
<organism evidence="2 3">
    <name type="scientific">Crocosphaera chwakensis CCY0110</name>
    <dbReference type="NCBI Taxonomy" id="391612"/>
    <lineage>
        <taxon>Bacteria</taxon>
        <taxon>Bacillati</taxon>
        <taxon>Cyanobacteriota</taxon>
        <taxon>Cyanophyceae</taxon>
        <taxon>Oscillatoriophycideae</taxon>
        <taxon>Chroococcales</taxon>
        <taxon>Aphanothecaceae</taxon>
        <taxon>Crocosphaera</taxon>
        <taxon>Crocosphaera chwakensis</taxon>
    </lineage>
</organism>
<evidence type="ECO:0000313" key="3">
    <source>
        <dbReference type="Proteomes" id="UP000003781"/>
    </source>
</evidence>
<feature type="binding site" evidence="1">
    <location>
        <begin position="76"/>
        <end position="78"/>
    </location>
    <ligand>
        <name>FAD</name>
        <dbReference type="ChEBI" id="CHEBI:57692"/>
        <note>ligand shared between neighboring subunits</note>
    </ligand>
</feature>
<protein>
    <recommendedName>
        <fullName evidence="1">Flavin-dependent thymidylate synthase</fullName>
        <shortName evidence="1">FDTS</shortName>
        <ecNumber evidence="1">2.1.1.148</ecNumber>
    </recommendedName>
    <alternativeName>
        <fullName evidence="1">FAD-dependent thymidylate synthase</fullName>
    </alternativeName>
    <alternativeName>
        <fullName evidence="1">Thymidylate synthase ThyX</fullName>
        <shortName evidence="1">TS</shortName>
        <shortName evidence="1">TSase</shortName>
    </alternativeName>
</protein>